<feature type="region of interest" description="Disordered" evidence="5">
    <location>
        <begin position="168"/>
        <end position="187"/>
    </location>
</feature>
<evidence type="ECO:0000256" key="1">
    <source>
        <dbReference type="ARBA" id="ARBA00004141"/>
    </source>
</evidence>
<protein>
    <submittedName>
        <fullName evidence="7">Pq loop repeat protein</fullName>
    </submittedName>
</protein>
<keyword evidence="3 6" id="KW-1133">Transmembrane helix</keyword>
<evidence type="ECO:0000256" key="5">
    <source>
        <dbReference type="SAM" id="MobiDB-lite"/>
    </source>
</evidence>
<dbReference type="AlphaFoldDB" id="A0AAV7YBD1"/>
<dbReference type="Gene3D" id="1.20.1280.290">
    <property type="match status" value="1"/>
</dbReference>
<feature type="transmembrane region" description="Helical" evidence="6">
    <location>
        <begin position="43"/>
        <end position="64"/>
    </location>
</feature>
<name>A0AAV7YBD1_9EUKA</name>
<evidence type="ECO:0000256" key="2">
    <source>
        <dbReference type="ARBA" id="ARBA00022692"/>
    </source>
</evidence>
<comment type="caution">
    <text evidence="7">The sequence shown here is derived from an EMBL/GenBank/DDBJ whole genome shotgun (WGS) entry which is preliminary data.</text>
</comment>
<keyword evidence="4 6" id="KW-0472">Membrane</keyword>
<feature type="transmembrane region" description="Helical" evidence="6">
    <location>
        <begin position="6"/>
        <end position="22"/>
    </location>
</feature>
<reference evidence="8" key="1">
    <citation type="submission" date="2022-08" db="EMBL/GenBank/DDBJ databases">
        <title>Novel sulfate-reducing endosymbionts in the free-living metamonad Anaeramoeba.</title>
        <authorList>
            <person name="Jerlstrom-Hultqvist J."/>
            <person name="Cepicka I."/>
            <person name="Gallot-Lavallee L."/>
            <person name="Salas-Leiva D."/>
            <person name="Curtis B.A."/>
            <person name="Zahonova K."/>
            <person name="Pipaliya S."/>
            <person name="Dacks J."/>
            <person name="Roger A.J."/>
        </authorList>
    </citation>
    <scope>NUCLEOTIDE SEQUENCE</scope>
    <source>
        <strain evidence="8">Schooner1</strain>
    </source>
</reference>
<sequence>MVGVYVMFFGVPLLYILFSNDYEGSKSALDIKRRRKSHLIMKFLYFLIMCYTISVVAISCFSISIQGVCSNIARNLGHVLGFFSGCFVLFQWLPQIYSTYKFKGSGSISIITLSIQAPGGIINLIFMIFISKEQFSTWVSIFVNTSQALILLSMLIFYNYKSKLKKKKEQKKELSDHKPLLSTEEEI</sequence>
<dbReference type="GO" id="GO:0016020">
    <property type="term" value="C:membrane"/>
    <property type="evidence" value="ECO:0007669"/>
    <property type="project" value="UniProtKB-SubCell"/>
</dbReference>
<evidence type="ECO:0000313" key="10">
    <source>
        <dbReference type="Proteomes" id="UP001150062"/>
    </source>
</evidence>
<evidence type="ECO:0000256" key="4">
    <source>
        <dbReference type="ARBA" id="ARBA00023136"/>
    </source>
</evidence>
<organism evidence="7 9">
    <name type="scientific">Anaeramoeba flamelloides</name>
    <dbReference type="NCBI Taxonomy" id="1746091"/>
    <lineage>
        <taxon>Eukaryota</taxon>
        <taxon>Metamonada</taxon>
        <taxon>Anaeramoebidae</taxon>
        <taxon>Anaeramoeba</taxon>
    </lineage>
</organism>
<keyword evidence="10" id="KW-1185">Reference proteome</keyword>
<evidence type="ECO:0000313" key="8">
    <source>
        <dbReference type="EMBL" id="KAJ6242621.1"/>
    </source>
</evidence>
<evidence type="ECO:0000256" key="3">
    <source>
        <dbReference type="ARBA" id="ARBA00022989"/>
    </source>
</evidence>
<comment type="subcellular location">
    <subcellularLocation>
        <location evidence="1">Membrane</location>
        <topology evidence="1">Multi-pass membrane protein</topology>
    </subcellularLocation>
</comment>
<feature type="transmembrane region" description="Helical" evidence="6">
    <location>
        <begin position="106"/>
        <end position="129"/>
    </location>
</feature>
<proteinExistence type="predicted"/>
<dbReference type="Proteomes" id="UP001150062">
    <property type="component" value="Unassembled WGS sequence"/>
</dbReference>
<keyword evidence="2 6" id="KW-0812">Transmembrane</keyword>
<accession>A0AAV7YBD1</accession>
<dbReference type="EMBL" id="JANTQA010000063">
    <property type="protein sequence ID" value="KAJ3427123.1"/>
    <property type="molecule type" value="Genomic_DNA"/>
</dbReference>
<reference evidence="7" key="2">
    <citation type="submission" date="2022-08" db="EMBL/GenBank/DDBJ databases">
        <title>Novel sulphate-reducing endosymbionts in the free-living metamonad Anaeramoeba.</title>
        <authorList>
            <person name="Jerlstrom-Hultqvist J."/>
            <person name="Cepicka I."/>
            <person name="Gallot-Lavallee L."/>
            <person name="Salas-Leiva D."/>
            <person name="Curtis B.A."/>
            <person name="Zahonova K."/>
            <person name="Pipaliya S."/>
            <person name="Dacks J."/>
            <person name="Roger A.J."/>
        </authorList>
    </citation>
    <scope>NUCLEOTIDE SEQUENCE</scope>
    <source>
        <strain evidence="7">Busselton2</strain>
    </source>
</reference>
<evidence type="ECO:0000313" key="7">
    <source>
        <dbReference type="EMBL" id="KAJ3427123.1"/>
    </source>
</evidence>
<dbReference type="InterPro" id="IPR006603">
    <property type="entry name" value="PQ-loop_rpt"/>
</dbReference>
<gene>
    <name evidence="7" type="ORF">M0812_26702</name>
    <name evidence="8" type="ORF">M0813_02469</name>
</gene>
<feature type="transmembrane region" description="Helical" evidence="6">
    <location>
        <begin position="135"/>
        <end position="158"/>
    </location>
</feature>
<dbReference type="Proteomes" id="UP001146793">
    <property type="component" value="Unassembled WGS sequence"/>
</dbReference>
<evidence type="ECO:0000313" key="9">
    <source>
        <dbReference type="Proteomes" id="UP001146793"/>
    </source>
</evidence>
<feature type="transmembrane region" description="Helical" evidence="6">
    <location>
        <begin position="76"/>
        <end position="94"/>
    </location>
</feature>
<feature type="compositionally biased region" description="Basic and acidic residues" evidence="5">
    <location>
        <begin position="170"/>
        <end position="179"/>
    </location>
</feature>
<dbReference type="EMBL" id="JAOAOG010000173">
    <property type="protein sequence ID" value="KAJ6242621.1"/>
    <property type="molecule type" value="Genomic_DNA"/>
</dbReference>
<evidence type="ECO:0000256" key="6">
    <source>
        <dbReference type="SAM" id="Phobius"/>
    </source>
</evidence>
<dbReference type="Pfam" id="PF04193">
    <property type="entry name" value="PQ-loop"/>
    <property type="match status" value="1"/>
</dbReference>